<organism evidence="9 12">
    <name type="scientific">Exiguobacterium indicum</name>
    <dbReference type="NCBI Taxonomy" id="296995"/>
    <lineage>
        <taxon>Bacteria</taxon>
        <taxon>Bacillati</taxon>
        <taxon>Bacillota</taxon>
        <taxon>Bacilli</taxon>
        <taxon>Bacillales</taxon>
        <taxon>Bacillales Family XII. Incertae Sedis</taxon>
        <taxon>Exiguobacterium</taxon>
    </lineage>
</organism>
<dbReference type="InterPro" id="IPR020846">
    <property type="entry name" value="MFS_dom"/>
</dbReference>
<feature type="transmembrane region" description="Helical" evidence="7">
    <location>
        <begin position="324"/>
        <end position="343"/>
    </location>
</feature>
<evidence type="ECO:0000313" key="10">
    <source>
        <dbReference type="EMBL" id="KTR25918.1"/>
    </source>
</evidence>
<feature type="transmembrane region" description="Helical" evidence="7">
    <location>
        <begin position="43"/>
        <end position="62"/>
    </location>
</feature>
<accession>A0A0V8GJ16</accession>
<feature type="transmembrane region" description="Helical" evidence="7">
    <location>
        <begin position="355"/>
        <end position="376"/>
    </location>
</feature>
<sequence>MKNRQTYHFQALYFFIFFGQGALIPYLALYFSNDAFGLSASEIGTIVAIGPILSIFLQPVWGIAADRLGKPKRLLLVAMLAAGIFTLSYLLTSAYLLLLLISCVWALFQCAHIPLVDTLAIEYTRKRKVDYGALRLFGSAGFALAVFILGQITEGGGLNLIFYATGAAWVLGFLVLIGIEETGSVHVSHQQPVPLKQLFSNRRFLLFLAGGSLIFGPIFANNYYFGSYVTIRGETTALVGTLFFVAVLCEIPFMRIASRLLLRFGAIPVLVFVSLLSAARTAMIALELPIVMLWVLSAMQGMIVGLLIPVALDYVRSLVPETMVATAVSTYMATTTGLATALFNLMSGFVLEESTIYTVFWVYTSSSILGAILYGISGRMKE</sequence>
<feature type="domain" description="Major facilitator superfamily (MFS) profile" evidence="8">
    <location>
        <begin position="6"/>
        <end position="382"/>
    </location>
</feature>
<reference evidence="11 14" key="3">
    <citation type="submission" date="2023-12" db="EMBL/GenBank/DDBJ databases">
        <authorList>
            <person name="Easwaran N."/>
            <person name="Lazarus H.P.S."/>
        </authorList>
    </citation>
    <scope>NUCLEOTIDE SEQUENCE [LARGE SCALE GENOMIC DNA]</scope>
    <source>
        <strain evidence="11 14">VIT-2023</strain>
    </source>
</reference>
<evidence type="ECO:0000313" key="12">
    <source>
        <dbReference type="Proteomes" id="UP000053797"/>
    </source>
</evidence>
<dbReference type="Proteomes" id="UP001387110">
    <property type="component" value="Unassembled WGS sequence"/>
</dbReference>
<feature type="transmembrane region" description="Helical" evidence="7">
    <location>
        <begin position="74"/>
        <end position="91"/>
    </location>
</feature>
<evidence type="ECO:0000313" key="14">
    <source>
        <dbReference type="Proteomes" id="UP001387110"/>
    </source>
</evidence>
<feature type="transmembrane region" description="Helical" evidence="7">
    <location>
        <begin position="291"/>
        <end position="312"/>
    </location>
</feature>
<evidence type="ECO:0000256" key="2">
    <source>
        <dbReference type="ARBA" id="ARBA00022448"/>
    </source>
</evidence>
<comment type="subcellular location">
    <subcellularLocation>
        <location evidence="1">Cell membrane</location>
        <topology evidence="1">Multi-pass membrane protein</topology>
    </subcellularLocation>
</comment>
<feature type="transmembrane region" description="Helical" evidence="7">
    <location>
        <begin position="236"/>
        <end position="253"/>
    </location>
</feature>
<dbReference type="Proteomes" id="UP000053797">
    <property type="component" value="Unassembled WGS sequence"/>
</dbReference>
<dbReference type="AlphaFoldDB" id="A0A0V8GJ16"/>
<dbReference type="EMBL" id="LNQL01000001">
    <property type="protein sequence ID" value="KSU50280.1"/>
    <property type="molecule type" value="Genomic_DNA"/>
</dbReference>
<dbReference type="GO" id="GO:0005886">
    <property type="term" value="C:plasma membrane"/>
    <property type="evidence" value="ECO:0007669"/>
    <property type="project" value="UniProtKB-SubCell"/>
</dbReference>
<keyword evidence="2" id="KW-0813">Transport</keyword>
<keyword evidence="4 7" id="KW-0812">Transmembrane</keyword>
<keyword evidence="5 7" id="KW-1133">Transmembrane helix</keyword>
<name>A0A0V8GJ16_9BACL</name>
<evidence type="ECO:0000313" key="13">
    <source>
        <dbReference type="Proteomes" id="UP000072605"/>
    </source>
</evidence>
<keyword evidence="3" id="KW-1003">Cell membrane</keyword>
<feature type="transmembrane region" description="Helical" evidence="7">
    <location>
        <begin position="204"/>
        <end position="224"/>
    </location>
</feature>
<protein>
    <submittedName>
        <fullName evidence="9">MFS transporter</fullName>
    </submittedName>
</protein>
<dbReference type="Pfam" id="PF12832">
    <property type="entry name" value="MFS_1_like"/>
    <property type="match status" value="1"/>
</dbReference>
<reference evidence="10 13" key="2">
    <citation type="journal article" date="2016" name="Front. Microbiol.">
        <title>Genomic Resource of Rice Seed Associated Bacteria.</title>
        <authorList>
            <person name="Midha S."/>
            <person name="Bansal K."/>
            <person name="Sharma S."/>
            <person name="Kumar N."/>
            <person name="Patil P.P."/>
            <person name="Chaudhry V."/>
            <person name="Patil P.B."/>
        </authorList>
    </citation>
    <scope>NUCLEOTIDE SEQUENCE [LARGE SCALE GENOMIC DNA]</scope>
    <source>
        <strain evidence="10 13">RSA11</strain>
    </source>
</reference>
<feature type="transmembrane region" description="Helical" evidence="7">
    <location>
        <begin position="12"/>
        <end position="31"/>
    </location>
</feature>
<evidence type="ECO:0000259" key="8">
    <source>
        <dbReference type="PROSITE" id="PS50850"/>
    </source>
</evidence>
<feature type="transmembrane region" description="Helical" evidence="7">
    <location>
        <begin position="97"/>
        <end position="121"/>
    </location>
</feature>
<proteinExistence type="predicted"/>
<evidence type="ECO:0000256" key="6">
    <source>
        <dbReference type="ARBA" id="ARBA00023136"/>
    </source>
</evidence>
<evidence type="ECO:0000256" key="1">
    <source>
        <dbReference type="ARBA" id="ARBA00004651"/>
    </source>
</evidence>
<dbReference type="InterPro" id="IPR024989">
    <property type="entry name" value="MFS_assoc_dom"/>
</dbReference>
<dbReference type="PANTHER" id="PTHR23522">
    <property type="entry name" value="BLL5896 PROTEIN"/>
    <property type="match status" value="1"/>
</dbReference>
<dbReference type="InterPro" id="IPR036259">
    <property type="entry name" value="MFS_trans_sf"/>
</dbReference>
<dbReference type="RefSeq" id="WP_023469093.1">
    <property type="nucleotide sequence ID" value="NZ_FMYN01000001.1"/>
</dbReference>
<dbReference type="GO" id="GO:0015213">
    <property type="term" value="F:uridine transmembrane transporter activity"/>
    <property type="evidence" value="ECO:0007669"/>
    <property type="project" value="TreeGrafter"/>
</dbReference>
<keyword evidence="6 7" id="KW-0472">Membrane</keyword>
<evidence type="ECO:0000313" key="9">
    <source>
        <dbReference type="EMBL" id="KSU50280.1"/>
    </source>
</evidence>
<feature type="transmembrane region" description="Helical" evidence="7">
    <location>
        <begin position="133"/>
        <end position="152"/>
    </location>
</feature>
<keyword evidence="14" id="KW-1185">Reference proteome</keyword>
<reference evidence="9 12" key="1">
    <citation type="journal article" date="2015" name="Int. J. Syst. Evol. Microbiol.">
        <title>Exiguobacterium enclense sp. nov., isolated from sediment.</title>
        <authorList>
            <person name="Dastager S.G."/>
            <person name="Mawlankar R."/>
            <person name="Sonalkar V.V."/>
            <person name="Thorat M.N."/>
            <person name="Mual P."/>
            <person name="Verma A."/>
            <person name="Krishnamurthi S."/>
            <person name="Tang S.K."/>
            <person name="Li W.J."/>
        </authorList>
    </citation>
    <scope>NUCLEOTIDE SEQUENCE [LARGE SCALE GENOMIC DNA]</scope>
    <source>
        <strain evidence="9 12">NIO-1109</strain>
    </source>
</reference>
<evidence type="ECO:0000256" key="5">
    <source>
        <dbReference type="ARBA" id="ARBA00022989"/>
    </source>
</evidence>
<dbReference type="Proteomes" id="UP000072605">
    <property type="component" value="Unassembled WGS sequence"/>
</dbReference>
<evidence type="ECO:0000256" key="7">
    <source>
        <dbReference type="SAM" id="Phobius"/>
    </source>
</evidence>
<dbReference type="EMBL" id="LDQV01000029">
    <property type="protein sequence ID" value="KTR25918.1"/>
    <property type="molecule type" value="Genomic_DNA"/>
</dbReference>
<feature type="transmembrane region" description="Helical" evidence="7">
    <location>
        <begin position="158"/>
        <end position="179"/>
    </location>
</feature>
<dbReference type="PANTHER" id="PTHR23522:SF4">
    <property type="entry name" value="NUCLEOSIDE PERMEASE NUPG-RELATED"/>
    <property type="match status" value="1"/>
</dbReference>
<evidence type="ECO:0000313" key="11">
    <source>
        <dbReference type="EMBL" id="MEI4461727.1"/>
    </source>
</evidence>
<evidence type="ECO:0000256" key="3">
    <source>
        <dbReference type="ARBA" id="ARBA00022475"/>
    </source>
</evidence>
<dbReference type="GO" id="GO:0015212">
    <property type="term" value="F:cytidine transmembrane transporter activity"/>
    <property type="evidence" value="ECO:0007669"/>
    <property type="project" value="TreeGrafter"/>
</dbReference>
<gene>
    <name evidence="9" type="ORF">AS033_02565</name>
    <name evidence="10" type="ORF">RSA11_12740</name>
    <name evidence="11" type="ORF">SZL87_04700</name>
</gene>
<evidence type="ECO:0000256" key="4">
    <source>
        <dbReference type="ARBA" id="ARBA00022692"/>
    </source>
</evidence>
<dbReference type="PROSITE" id="PS50850">
    <property type="entry name" value="MFS"/>
    <property type="match status" value="1"/>
</dbReference>
<dbReference type="SUPFAM" id="SSF103473">
    <property type="entry name" value="MFS general substrate transporter"/>
    <property type="match status" value="1"/>
</dbReference>
<dbReference type="Gene3D" id="1.20.1250.20">
    <property type="entry name" value="MFS general substrate transporter like domains"/>
    <property type="match status" value="2"/>
</dbReference>
<comment type="caution">
    <text evidence="9">The sequence shown here is derived from an EMBL/GenBank/DDBJ whole genome shotgun (WGS) entry which is preliminary data.</text>
</comment>
<dbReference type="OrthoDB" id="1650886at2"/>
<dbReference type="EMBL" id="JBAWKY010000001">
    <property type="protein sequence ID" value="MEI4461727.1"/>
    <property type="molecule type" value="Genomic_DNA"/>
</dbReference>
<feature type="transmembrane region" description="Helical" evidence="7">
    <location>
        <begin position="260"/>
        <end position="279"/>
    </location>
</feature>